<dbReference type="Pfam" id="PF02836">
    <property type="entry name" value="Glyco_hydro_2_C"/>
    <property type="match status" value="1"/>
</dbReference>
<dbReference type="InterPro" id="IPR017853">
    <property type="entry name" value="GH"/>
</dbReference>
<dbReference type="Proteomes" id="UP000386847">
    <property type="component" value="Chromosome"/>
</dbReference>
<dbReference type="PANTHER" id="PTHR42732:SF3">
    <property type="entry name" value="HYDROLASE"/>
    <property type="match status" value="1"/>
</dbReference>
<gene>
    <name evidence="2" type="ORF">Rai3103_03415</name>
</gene>
<dbReference type="EMBL" id="CP045725">
    <property type="protein sequence ID" value="QGF22872.1"/>
    <property type="molecule type" value="Genomic_DNA"/>
</dbReference>
<dbReference type="Gene3D" id="2.60.120.260">
    <property type="entry name" value="Galactose-binding domain-like"/>
    <property type="match status" value="1"/>
</dbReference>
<dbReference type="PANTHER" id="PTHR42732">
    <property type="entry name" value="BETA-GALACTOSIDASE"/>
    <property type="match status" value="1"/>
</dbReference>
<proteinExistence type="predicted"/>
<dbReference type="InterPro" id="IPR006103">
    <property type="entry name" value="Glyco_hydro_2_cat"/>
</dbReference>
<feature type="domain" description="Glycoside hydrolase family 2 catalytic" evidence="1">
    <location>
        <begin position="311"/>
        <end position="512"/>
    </location>
</feature>
<dbReference type="SUPFAM" id="SSF51445">
    <property type="entry name" value="(Trans)glycosidases"/>
    <property type="match status" value="1"/>
</dbReference>
<dbReference type="KEGG" id="rain:Rai3103_03415"/>
<accession>A0A5Q2F7A4</accession>
<dbReference type="InterPro" id="IPR008979">
    <property type="entry name" value="Galactose-bd-like_sf"/>
</dbReference>
<dbReference type="GO" id="GO:0004553">
    <property type="term" value="F:hydrolase activity, hydrolyzing O-glycosyl compounds"/>
    <property type="evidence" value="ECO:0007669"/>
    <property type="project" value="InterPro"/>
</dbReference>
<dbReference type="Gene3D" id="3.20.20.80">
    <property type="entry name" value="Glycosidases"/>
    <property type="match status" value="1"/>
</dbReference>
<reference evidence="2 3" key="1">
    <citation type="submission" date="2019-10" db="EMBL/GenBank/DDBJ databases">
        <title>Genomic analysis of Raineyella sp. CBA3103.</title>
        <authorList>
            <person name="Roh S.W."/>
        </authorList>
    </citation>
    <scope>NUCLEOTIDE SEQUENCE [LARGE SCALE GENOMIC DNA]</scope>
    <source>
        <strain evidence="2 3">CBA3103</strain>
    </source>
</reference>
<evidence type="ECO:0000259" key="1">
    <source>
        <dbReference type="Pfam" id="PF02836"/>
    </source>
</evidence>
<evidence type="ECO:0000313" key="3">
    <source>
        <dbReference type="Proteomes" id="UP000386847"/>
    </source>
</evidence>
<name>A0A5Q2F7A4_9ACTN</name>
<dbReference type="InterPro" id="IPR051913">
    <property type="entry name" value="GH2_Domain-Containing"/>
</dbReference>
<protein>
    <submittedName>
        <fullName evidence="2">Glycoside hydrolase family 2</fullName>
    </submittedName>
</protein>
<sequence>MSNEARAAAVGRRASSGDGTYPRPMLVRSQFVALDRRVPFAYDDADEGLDGRWQEDAARFDREIQLPFPPESEASGIGLTDYHPCVWYRIPLTAADLAAAGHAEGRRLLLHFGAVDYAAMVWVDATMVGTHEGGQTPFTFDVTAALDPAEEEHAVVVRAFEDPLDGRMPRGKQDWLPQPHLIWYHRTTGIWRTAWLESVPPLHVERLAWRCDVTTSRVALTVELNRRPDPAVELDVVIALAGRVLASAVVPVEDRVATVTLDLLAANSGVHHEELLWSPERPVLLDAGVAVGEDVVSSYLGIREVTVGPDTLRLNGRRFILRSVLEQGYWPASHLTPPSVEALRDEVQLILSLGFNSARIHQKVEDPRFHFWADRLGLTLWGETGTAYVFDSLAVGRLTREWIDVVRGYESHPSIIAWVPFNESWGVFQIERAHDQQAYVQALGDLTRALDPTRPVVTNDGWEHTGSDLFTIHDYEQRADVLTSRYTAEGVERMLATTGPSDRPLAVGEWAAHLRSRPVLLTEFGGIMYVSTPPDEATWGYAGATSPEDLEGRIRAIMEAVRSAPVLAGYCWTQLTDTLQEANGLVDAGRVPKLPVETLRALMGA</sequence>
<dbReference type="GO" id="GO:0005975">
    <property type="term" value="P:carbohydrate metabolic process"/>
    <property type="evidence" value="ECO:0007669"/>
    <property type="project" value="InterPro"/>
</dbReference>
<dbReference type="SUPFAM" id="SSF49785">
    <property type="entry name" value="Galactose-binding domain-like"/>
    <property type="match status" value="1"/>
</dbReference>
<evidence type="ECO:0000313" key="2">
    <source>
        <dbReference type="EMBL" id="QGF22872.1"/>
    </source>
</evidence>
<keyword evidence="3" id="KW-1185">Reference proteome</keyword>
<organism evidence="2 3">
    <name type="scientific">Raineyella fluvialis</name>
    <dbReference type="NCBI Taxonomy" id="2662261"/>
    <lineage>
        <taxon>Bacteria</taxon>
        <taxon>Bacillati</taxon>
        <taxon>Actinomycetota</taxon>
        <taxon>Actinomycetes</taxon>
        <taxon>Propionibacteriales</taxon>
        <taxon>Propionibacteriaceae</taxon>
        <taxon>Raineyella</taxon>
    </lineage>
</organism>
<dbReference type="AlphaFoldDB" id="A0A5Q2F7A4"/>
<dbReference type="RefSeq" id="WP_153571399.1">
    <property type="nucleotide sequence ID" value="NZ_CP045725.1"/>
</dbReference>
<keyword evidence="2" id="KW-0378">Hydrolase</keyword>